<evidence type="ECO:0000313" key="3">
    <source>
        <dbReference type="Proteomes" id="UP000267096"/>
    </source>
</evidence>
<dbReference type="AlphaFoldDB" id="A0A0M3J370"/>
<reference evidence="4" key="1">
    <citation type="submission" date="2017-02" db="UniProtKB">
        <authorList>
            <consortium name="WormBaseParasite"/>
        </authorList>
    </citation>
    <scope>IDENTIFICATION</scope>
</reference>
<reference evidence="2 3" key="2">
    <citation type="submission" date="2018-11" db="EMBL/GenBank/DDBJ databases">
        <authorList>
            <consortium name="Pathogen Informatics"/>
        </authorList>
    </citation>
    <scope>NUCLEOTIDE SEQUENCE [LARGE SCALE GENOMIC DNA]</scope>
</reference>
<feature type="compositionally biased region" description="Polar residues" evidence="1">
    <location>
        <begin position="148"/>
        <end position="157"/>
    </location>
</feature>
<evidence type="ECO:0000313" key="4">
    <source>
        <dbReference type="WBParaSite" id="ASIM_0000198201-mRNA-1"/>
    </source>
</evidence>
<accession>A0A0M3J370</accession>
<organism evidence="4">
    <name type="scientific">Anisakis simplex</name>
    <name type="common">Herring worm</name>
    <dbReference type="NCBI Taxonomy" id="6269"/>
    <lineage>
        <taxon>Eukaryota</taxon>
        <taxon>Metazoa</taxon>
        <taxon>Ecdysozoa</taxon>
        <taxon>Nematoda</taxon>
        <taxon>Chromadorea</taxon>
        <taxon>Rhabditida</taxon>
        <taxon>Spirurina</taxon>
        <taxon>Ascaridomorpha</taxon>
        <taxon>Ascaridoidea</taxon>
        <taxon>Anisakidae</taxon>
        <taxon>Anisakis</taxon>
        <taxon>Anisakis simplex complex</taxon>
    </lineage>
</organism>
<dbReference type="Proteomes" id="UP000267096">
    <property type="component" value="Unassembled WGS sequence"/>
</dbReference>
<evidence type="ECO:0000313" key="2">
    <source>
        <dbReference type="EMBL" id="VDK19364.1"/>
    </source>
</evidence>
<evidence type="ECO:0000256" key="1">
    <source>
        <dbReference type="SAM" id="MobiDB-lite"/>
    </source>
</evidence>
<dbReference type="EMBL" id="UYRR01002208">
    <property type="protein sequence ID" value="VDK19364.1"/>
    <property type="molecule type" value="Genomic_DNA"/>
</dbReference>
<keyword evidence="3" id="KW-1185">Reference proteome</keyword>
<proteinExistence type="predicted"/>
<feature type="region of interest" description="Disordered" evidence="1">
    <location>
        <begin position="132"/>
        <end position="159"/>
    </location>
</feature>
<dbReference type="WBParaSite" id="ASIM_0000198201-mRNA-1">
    <property type="protein sequence ID" value="ASIM_0000198201-mRNA-1"/>
    <property type="gene ID" value="ASIM_0000198201"/>
</dbReference>
<gene>
    <name evidence="2" type="ORF">ASIM_LOCUS1854</name>
</gene>
<feature type="region of interest" description="Disordered" evidence="1">
    <location>
        <begin position="36"/>
        <end position="60"/>
    </location>
</feature>
<protein>
    <submittedName>
        <fullName evidence="2 4">Uncharacterized protein</fullName>
    </submittedName>
</protein>
<dbReference type="OrthoDB" id="5846338at2759"/>
<sequence>MGITQQQQLTAELKQKMEADFEAQLKKALQARELSSLKNELEQSTDVDKQQQPQRTNQQNHRLEEDEFDFEHDDTSNAQDDGLGAVGDLETMADETAAAARATALLRSDQIRGVQSRDQARSIMIPSLLKQGTTTPRRRGGSLVVASPKNNDNNSKHQVPLQKRAVASRLCGNKLVEAIIRVCNGCVKPAGGKPVSAKRCKFISLSSI</sequence>
<feature type="compositionally biased region" description="Low complexity" evidence="1">
    <location>
        <begin position="50"/>
        <end position="59"/>
    </location>
</feature>
<name>A0A0M3J370_ANISI</name>